<reference evidence="1" key="1">
    <citation type="journal article" date="2022" name="Plant J.">
        <title>Strategies of tolerance reflected in two North American maple genomes.</title>
        <authorList>
            <person name="McEvoy S.L."/>
            <person name="Sezen U.U."/>
            <person name="Trouern-Trend A."/>
            <person name="McMahon S.M."/>
            <person name="Schaberg P.G."/>
            <person name="Yang J."/>
            <person name="Wegrzyn J.L."/>
            <person name="Swenson N.G."/>
        </authorList>
    </citation>
    <scope>NUCLEOTIDE SEQUENCE</scope>
    <source>
        <strain evidence="1">91603</strain>
    </source>
</reference>
<proteinExistence type="predicted"/>
<gene>
    <name evidence="1" type="ORF">LWI28_026359</name>
</gene>
<dbReference type="AlphaFoldDB" id="A0AAD5JV68"/>
<dbReference type="EMBL" id="JAJSOW010000001">
    <property type="protein sequence ID" value="KAI9201624.1"/>
    <property type="molecule type" value="Genomic_DNA"/>
</dbReference>
<protein>
    <submittedName>
        <fullName evidence="1">Uncharacterized protein</fullName>
    </submittedName>
</protein>
<reference evidence="1" key="2">
    <citation type="submission" date="2023-02" db="EMBL/GenBank/DDBJ databases">
        <authorList>
            <person name="Swenson N.G."/>
            <person name="Wegrzyn J.L."/>
            <person name="Mcevoy S.L."/>
        </authorList>
    </citation>
    <scope>NUCLEOTIDE SEQUENCE</scope>
    <source>
        <strain evidence="1">91603</strain>
        <tissue evidence="1">Leaf</tissue>
    </source>
</reference>
<sequence>MFYRERKLEPSQYPQVLRFWCYAAACICIEKEYTKLSYREEEQLPLFLCLDAQKLQESLRNIGGVLDEIPALEYGLFG</sequence>
<comment type="caution">
    <text evidence="1">The sequence shown here is derived from an EMBL/GenBank/DDBJ whole genome shotgun (WGS) entry which is preliminary data.</text>
</comment>
<evidence type="ECO:0000313" key="2">
    <source>
        <dbReference type="Proteomes" id="UP001064489"/>
    </source>
</evidence>
<keyword evidence="2" id="KW-1185">Reference proteome</keyword>
<name>A0AAD5JV68_ACENE</name>
<dbReference type="Proteomes" id="UP001064489">
    <property type="component" value="Chromosome 9"/>
</dbReference>
<organism evidence="1 2">
    <name type="scientific">Acer negundo</name>
    <name type="common">Box elder</name>
    <dbReference type="NCBI Taxonomy" id="4023"/>
    <lineage>
        <taxon>Eukaryota</taxon>
        <taxon>Viridiplantae</taxon>
        <taxon>Streptophyta</taxon>
        <taxon>Embryophyta</taxon>
        <taxon>Tracheophyta</taxon>
        <taxon>Spermatophyta</taxon>
        <taxon>Magnoliopsida</taxon>
        <taxon>eudicotyledons</taxon>
        <taxon>Gunneridae</taxon>
        <taxon>Pentapetalae</taxon>
        <taxon>rosids</taxon>
        <taxon>malvids</taxon>
        <taxon>Sapindales</taxon>
        <taxon>Sapindaceae</taxon>
        <taxon>Hippocastanoideae</taxon>
        <taxon>Acereae</taxon>
        <taxon>Acer</taxon>
    </lineage>
</organism>
<evidence type="ECO:0000313" key="1">
    <source>
        <dbReference type="EMBL" id="KAI9201624.1"/>
    </source>
</evidence>
<accession>A0AAD5JV68</accession>